<dbReference type="InterPro" id="IPR023271">
    <property type="entry name" value="Aquaporin-like"/>
</dbReference>
<keyword evidence="2 6" id="KW-0813">Transport</keyword>
<proteinExistence type="inferred from homology"/>
<evidence type="ECO:0000256" key="6">
    <source>
        <dbReference type="RuleBase" id="RU000477"/>
    </source>
</evidence>
<keyword evidence="4 7" id="KW-1133">Transmembrane helix</keyword>
<dbReference type="GO" id="GO:0015267">
    <property type="term" value="F:channel activity"/>
    <property type="evidence" value="ECO:0007669"/>
    <property type="project" value="InterPro"/>
</dbReference>
<gene>
    <name evidence="8" type="ORF">DVH24_042532</name>
</gene>
<sequence>MAELVGTYILIFIGCGAALVNKIQPLTIVGIVIAWGLVLMAAAYAVGHVSGVHFNPAVTIALAAGRRFPVPMYVMSQLSGATLASLTLKLLLNDQDSIQATMTQFFDPTTYLQALTWEFVITFILMFTICGVVTDDRVKAKKRVLNCFFVDKALTLCLTDKIRAKILSGIAIGAAFVVNVMIAGPITGTSMNPTRSFGPAIVTGVYKNIWVYIAAPIPGATIAAIVLYSVLRVPKPVKSDEKADPIIARTLSQV</sequence>
<dbReference type="STRING" id="3750.A0A498JAM2"/>
<protein>
    <submittedName>
        <fullName evidence="8">Uncharacterized protein</fullName>
    </submittedName>
</protein>
<reference evidence="8 9" key="1">
    <citation type="submission" date="2018-10" db="EMBL/GenBank/DDBJ databases">
        <title>A high-quality apple genome assembly.</title>
        <authorList>
            <person name="Hu J."/>
        </authorList>
    </citation>
    <scope>NUCLEOTIDE SEQUENCE [LARGE SCALE GENOMIC DNA]</scope>
    <source>
        <strain evidence="9">cv. HFTH1</strain>
        <tissue evidence="8">Young leaf</tissue>
    </source>
</reference>
<evidence type="ECO:0000256" key="5">
    <source>
        <dbReference type="ARBA" id="ARBA00023136"/>
    </source>
</evidence>
<organism evidence="8 9">
    <name type="scientific">Malus domestica</name>
    <name type="common">Apple</name>
    <name type="synonym">Pyrus malus</name>
    <dbReference type="NCBI Taxonomy" id="3750"/>
    <lineage>
        <taxon>Eukaryota</taxon>
        <taxon>Viridiplantae</taxon>
        <taxon>Streptophyta</taxon>
        <taxon>Embryophyta</taxon>
        <taxon>Tracheophyta</taxon>
        <taxon>Spermatophyta</taxon>
        <taxon>Magnoliopsida</taxon>
        <taxon>eudicotyledons</taxon>
        <taxon>Gunneridae</taxon>
        <taxon>Pentapetalae</taxon>
        <taxon>rosids</taxon>
        <taxon>fabids</taxon>
        <taxon>Rosales</taxon>
        <taxon>Rosaceae</taxon>
        <taxon>Amygdaloideae</taxon>
        <taxon>Maleae</taxon>
        <taxon>Malus</taxon>
    </lineage>
</organism>
<keyword evidence="3 6" id="KW-0812">Transmembrane</keyword>
<evidence type="ECO:0000256" key="3">
    <source>
        <dbReference type="ARBA" id="ARBA00022692"/>
    </source>
</evidence>
<feature type="transmembrane region" description="Helical" evidence="7">
    <location>
        <begin position="28"/>
        <end position="49"/>
    </location>
</feature>
<dbReference type="AlphaFoldDB" id="A0A498JAM2"/>
<dbReference type="Gene3D" id="1.20.1080.10">
    <property type="entry name" value="Glycerol uptake facilitator protein"/>
    <property type="match status" value="1"/>
</dbReference>
<dbReference type="Proteomes" id="UP000290289">
    <property type="component" value="Chromosome 8"/>
</dbReference>
<dbReference type="PANTHER" id="PTHR45724:SF21">
    <property type="entry name" value="MAJOR INTRINSIC PROTEIN"/>
    <property type="match status" value="1"/>
</dbReference>
<dbReference type="InterPro" id="IPR022357">
    <property type="entry name" value="MIP_CS"/>
</dbReference>
<dbReference type="PRINTS" id="PR00783">
    <property type="entry name" value="MINTRINSICP"/>
</dbReference>
<dbReference type="SUPFAM" id="SSF81338">
    <property type="entry name" value="Aquaporin-like"/>
    <property type="match status" value="1"/>
</dbReference>
<comment type="similarity">
    <text evidence="6">Belongs to the MIP/aquaporin (TC 1.A.8) family.</text>
</comment>
<evidence type="ECO:0000256" key="7">
    <source>
        <dbReference type="SAM" id="Phobius"/>
    </source>
</evidence>
<evidence type="ECO:0000256" key="2">
    <source>
        <dbReference type="ARBA" id="ARBA00022448"/>
    </source>
</evidence>
<feature type="transmembrane region" description="Helical" evidence="7">
    <location>
        <begin position="166"/>
        <end position="189"/>
    </location>
</feature>
<dbReference type="Pfam" id="PF00230">
    <property type="entry name" value="MIP"/>
    <property type="match status" value="1"/>
</dbReference>
<name>A0A498JAM2_MALDO</name>
<feature type="transmembrane region" description="Helical" evidence="7">
    <location>
        <begin position="209"/>
        <end position="231"/>
    </location>
</feature>
<evidence type="ECO:0000313" key="9">
    <source>
        <dbReference type="Proteomes" id="UP000290289"/>
    </source>
</evidence>
<evidence type="ECO:0000313" key="8">
    <source>
        <dbReference type="EMBL" id="RXH92758.1"/>
    </source>
</evidence>
<feature type="transmembrane region" description="Helical" evidence="7">
    <location>
        <begin position="111"/>
        <end position="133"/>
    </location>
</feature>
<dbReference type="GO" id="GO:0016020">
    <property type="term" value="C:membrane"/>
    <property type="evidence" value="ECO:0007669"/>
    <property type="project" value="UniProtKB-SubCell"/>
</dbReference>
<comment type="caution">
    <text evidence="8">The sequence shown here is derived from an EMBL/GenBank/DDBJ whole genome shotgun (WGS) entry which is preliminary data.</text>
</comment>
<dbReference type="PANTHER" id="PTHR45724">
    <property type="entry name" value="AQUAPORIN NIP2-1"/>
    <property type="match status" value="1"/>
</dbReference>
<accession>A0A498JAM2</accession>
<dbReference type="PROSITE" id="PS00221">
    <property type="entry name" value="MIP"/>
    <property type="match status" value="1"/>
</dbReference>
<keyword evidence="5 7" id="KW-0472">Membrane</keyword>
<comment type="subcellular location">
    <subcellularLocation>
        <location evidence="1">Membrane</location>
        <topology evidence="1">Multi-pass membrane protein</topology>
    </subcellularLocation>
</comment>
<evidence type="ECO:0000256" key="4">
    <source>
        <dbReference type="ARBA" id="ARBA00022989"/>
    </source>
</evidence>
<evidence type="ECO:0000256" key="1">
    <source>
        <dbReference type="ARBA" id="ARBA00004141"/>
    </source>
</evidence>
<dbReference type="InterPro" id="IPR000425">
    <property type="entry name" value="MIP"/>
</dbReference>
<dbReference type="EMBL" id="RDQH01000334">
    <property type="protein sequence ID" value="RXH92758.1"/>
    <property type="molecule type" value="Genomic_DNA"/>
</dbReference>
<keyword evidence="9" id="KW-1185">Reference proteome</keyword>
<dbReference type="InterPro" id="IPR034294">
    <property type="entry name" value="Aquaporin_transptr"/>
</dbReference>